<evidence type="ECO:0000259" key="2">
    <source>
        <dbReference type="Pfam" id="PF03050"/>
    </source>
</evidence>
<dbReference type="PANTHER" id="PTHR33678:SF2">
    <property type="match status" value="1"/>
</dbReference>
<keyword evidence="5" id="KW-1185">Reference proteome</keyword>
<feature type="compositionally biased region" description="Polar residues" evidence="1">
    <location>
        <begin position="65"/>
        <end position="75"/>
    </location>
</feature>
<evidence type="ECO:0000313" key="4">
    <source>
        <dbReference type="EMBL" id="MBD2535733.1"/>
    </source>
</evidence>
<dbReference type="InterPro" id="IPR004291">
    <property type="entry name" value="Transposase_IS66_central"/>
</dbReference>
<accession>A0ABR8E2Q5</accession>
<protein>
    <submittedName>
        <fullName evidence="4">IS66 family transposase</fullName>
    </submittedName>
</protein>
<dbReference type="PANTHER" id="PTHR33678">
    <property type="entry name" value="BLL1576 PROTEIN"/>
    <property type="match status" value="1"/>
</dbReference>
<sequence length="492" mass="56000">MGINDQLLPTLINAPDFEPEQMGASFWYEAYLKQKQENVELEAKLAQVEKELEQLKEKLNKLNLRSSENSSQPPSQDGYKKKNKGFETKVKKKRGPKYGHEGTTRNGFEQVDNQIELNLENCPVCSTPIDRVESAPVRHSQIAELVSQPVQVNEYQRPLYECRNCSWRGYADLPLGCREDFSYGALLSSLVGWLGYGGHLSWSKQRYLVETIFGIPMSQGSLAKMHQWFSQSLYPSYEKWWELIQQPGVRCVDETSYRLDGVNYWLWVATSASVCVLFLAPTRSSAEVKSLLGEDFDGILSSDCWSAYSPQSASAKQKCLAHIERELKALETSHLAANRQFAKQVFPILHSARLAHRAFHTGELTLEQLGQHRIRVEAQLAEVLNHPPSKVWAADAQNLANRFRKYWTDWFTFLSHPEVKPDNNDAERALRPVVVHRKVSGGARSHWGGQLVGMMFSFLETMRLQGKNAVEELFNLLAFGRSPPQPHFTPLT</sequence>
<dbReference type="InterPro" id="IPR052344">
    <property type="entry name" value="Transposase-related"/>
</dbReference>
<name>A0ABR8E2Q5_9NOSO</name>
<reference evidence="4 5" key="1">
    <citation type="journal article" date="2020" name="ISME J.">
        <title>Comparative genomics reveals insights into cyanobacterial evolution and habitat adaptation.</title>
        <authorList>
            <person name="Chen M.Y."/>
            <person name="Teng W.K."/>
            <person name="Zhao L."/>
            <person name="Hu C.X."/>
            <person name="Zhou Y.K."/>
            <person name="Han B.P."/>
            <person name="Song L.R."/>
            <person name="Shu W.S."/>
        </authorList>
    </citation>
    <scope>NUCLEOTIDE SEQUENCE [LARGE SCALE GENOMIC DNA]</scope>
    <source>
        <strain evidence="4 5">FACHB-838</strain>
    </source>
</reference>
<feature type="compositionally biased region" description="Basic and acidic residues" evidence="1">
    <location>
        <begin position="78"/>
        <end position="89"/>
    </location>
</feature>
<feature type="region of interest" description="Disordered" evidence="1">
    <location>
        <begin position="61"/>
        <end position="105"/>
    </location>
</feature>
<gene>
    <name evidence="4" type="ORF">H6G97_42795</name>
</gene>
<evidence type="ECO:0000256" key="1">
    <source>
        <dbReference type="SAM" id="MobiDB-lite"/>
    </source>
</evidence>
<dbReference type="InterPro" id="IPR045618">
    <property type="entry name" value="DUF6444"/>
</dbReference>
<comment type="caution">
    <text evidence="4">The sequence shown here is derived from an EMBL/GenBank/DDBJ whole genome shotgun (WGS) entry which is preliminary data.</text>
</comment>
<dbReference type="NCBIfam" id="NF033517">
    <property type="entry name" value="transpos_IS66"/>
    <property type="match status" value="1"/>
</dbReference>
<evidence type="ECO:0000259" key="3">
    <source>
        <dbReference type="Pfam" id="PF20042"/>
    </source>
</evidence>
<organism evidence="4 5">
    <name type="scientific">Nostoc flagelliforme FACHB-838</name>
    <dbReference type="NCBI Taxonomy" id="2692904"/>
    <lineage>
        <taxon>Bacteria</taxon>
        <taxon>Bacillati</taxon>
        <taxon>Cyanobacteriota</taxon>
        <taxon>Cyanophyceae</taxon>
        <taxon>Nostocales</taxon>
        <taxon>Nostocaceae</taxon>
        <taxon>Nostoc</taxon>
    </lineage>
</organism>
<feature type="domain" description="DUF6444" evidence="3">
    <location>
        <begin position="42"/>
        <end position="105"/>
    </location>
</feature>
<feature type="domain" description="Transposase IS66 central" evidence="2">
    <location>
        <begin position="185"/>
        <end position="450"/>
    </location>
</feature>
<dbReference type="Pfam" id="PF20042">
    <property type="entry name" value="DUF6444"/>
    <property type="match status" value="1"/>
</dbReference>
<evidence type="ECO:0000313" key="5">
    <source>
        <dbReference type="Proteomes" id="UP000623440"/>
    </source>
</evidence>
<dbReference type="EMBL" id="JACJSI010000322">
    <property type="protein sequence ID" value="MBD2535733.1"/>
    <property type="molecule type" value="Genomic_DNA"/>
</dbReference>
<proteinExistence type="predicted"/>
<dbReference type="Pfam" id="PF03050">
    <property type="entry name" value="DDE_Tnp_IS66"/>
    <property type="match status" value="1"/>
</dbReference>
<dbReference type="RefSeq" id="WP_190946536.1">
    <property type="nucleotide sequence ID" value="NZ_JACJSI010000322.1"/>
</dbReference>
<dbReference type="Proteomes" id="UP000623440">
    <property type="component" value="Unassembled WGS sequence"/>
</dbReference>